<dbReference type="AlphaFoldDB" id="A0AA39IUK6"/>
<name>A0AA39IUK6_ARMTA</name>
<protein>
    <recommendedName>
        <fullName evidence="3">Nucleotidyltransferase</fullName>
    </recommendedName>
</protein>
<comment type="caution">
    <text evidence="1">The sequence shown here is derived from an EMBL/GenBank/DDBJ whole genome shotgun (WGS) entry which is preliminary data.</text>
</comment>
<sequence>MDGHQAFSGLAIIADWPGDGQDTRSQSSTALATPVIPTRGPRAVVFRAAREVTRIFTKEGCTFAILGSTACYLYGNDRLPNDLDILMSSYTCKPELLKEFLVTKNPDRFYLTDAKTPGATWKVLWYHDHNVDGKLEKTKVDILKPGVLQLPMIFSEAIVDKQGFPVVPMSILLLHKLKGWKDNMESTEQRLRNKHDADVGDIGSLLRIIVEGMSMQEKKNSTYWKRFAMERFDQEFRDGSERRVRLFCSRFPEYRAMWRKLGW</sequence>
<dbReference type="Proteomes" id="UP001175211">
    <property type="component" value="Unassembled WGS sequence"/>
</dbReference>
<organism evidence="1 2">
    <name type="scientific">Armillaria tabescens</name>
    <name type="common">Ringless honey mushroom</name>
    <name type="synonym">Agaricus tabescens</name>
    <dbReference type="NCBI Taxonomy" id="1929756"/>
    <lineage>
        <taxon>Eukaryota</taxon>
        <taxon>Fungi</taxon>
        <taxon>Dikarya</taxon>
        <taxon>Basidiomycota</taxon>
        <taxon>Agaricomycotina</taxon>
        <taxon>Agaricomycetes</taxon>
        <taxon>Agaricomycetidae</taxon>
        <taxon>Agaricales</taxon>
        <taxon>Marasmiineae</taxon>
        <taxon>Physalacriaceae</taxon>
        <taxon>Desarmillaria</taxon>
    </lineage>
</organism>
<gene>
    <name evidence="1" type="ORF">EV420DRAFT_1773686</name>
</gene>
<dbReference type="Gene3D" id="3.30.460.40">
    <property type="match status" value="1"/>
</dbReference>
<evidence type="ECO:0008006" key="3">
    <source>
        <dbReference type="Google" id="ProtNLM"/>
    </source>
</evidence>
<keyword evidence="2" id="KW-1185">Reference proteome</keyword>
<dbReference type="EMBL" id="JAUEPS010000598">
    <property type="protein sequence ID" value="KAK0430155.1"/>
    <property type="molecule type" value="Genomic_DNA"/>
</dbReference>
<reference evidence="1" key="1">
    <citation type="submission" date="2023-06" db="EMBL/GenBank/DDBJ databases">
        <authorList>
            <consortium name="Lawrence Berkeley National Laboratory"/>
            <person name="Ahrendt S."/>
            <person name="Sahu N."/>
            <person name="Indic B."/>
            <person name="Wong-Bajracharya J."/>
            <person name="Merenyi Z."/>
            <person name="Ke H.-M."/>
            <person name="Monk M."/>
            <person name="Kocsube S."/>
            <person name="Drula E."/>
            <person name="Lipzen A."/>
            <person name="Balint B."/>
            <person name="Henrissat B."/>
            <person name="Andreopoulos B."/>
            <person name="Martin F.M."/>
            <person name="Harder C.B."/>
            <person name="Rigling D."/>
            <person name="Ford K.L."/>
            <person name="Foster G.D."/>
            <person name="Pangilinan J."/>
            <person name="Papanicolaou A."/>
            <person name="Barry K."/>
            <person name="LaButti K."/>
            <person name="Viragh M."/>
            <person name="Koriabine M."/>
            <person name="Yan M."/>
            <person name="Riley R."/>
            <person name="Champramary S."/>
            <person name="Plett K.L."/>
            <person name="Tsai I.J."/>
            <person name="Slot J."/>
            <person name="Sipos G."/>
            <person name="Plett J."/>
            <person name="Nagy L.G."/>
            <person name="Grigoriev I.V."/>
        </authorList>
    </citation>
    <scope>NUCLEOTIDE SEQUENCE</scope>
    <source>
        <strain evidence="1">CCBAS 213</strain>
    </source>
</reference>
<dbReference type="InterPro" id="IPR043519">
    <property type="entry name" value="NT_sf"/>
</dbReference>
<dbReference type="GeneID" id="85364654"/>
<evidence type="ECO:0000313" key="2">
    <source>
        <dbReference type="Proteomes" id="UP001175211"/>
    </source>
</evidence>
<accession>A0AA39IUK6</accession>
<dbReference type="RefSeq" id="XP_060321252.1">
    <property type="nucleotide sequence ID" value="XM_060481106.1"/>
</dbReference>
<evidence type="ECO:0000313" key="1">
    <source>
        <dbReference type="EMBL" id="KAK0430155.1"/>
    </source>
</evidence>
<dbReference type="SUPFAM" id="SSF81301">
    <property type="entry name" value="Nucleotidyltransferase"/>
    <property type="match status" value="1"/>
</dbReference>
<proteinExistence type="predicted"/>